<comment type="caution">
    <text evidence="4">The sequence shown here is derived from an EMBL/GenBank/DDBJ whole genome shotgun (WGS) entry which is preliminary data.</text>
</comment>
<keyword evidence="2" id="KW-0560">Oxidoreductase</keyword>
<accession>A0A9W8Z1D7</accession>
<dbReference type="CDD" id="cd08249">
    <property type="entry name" value="enoyl_reductase_like"/>
    <property type="match status" value="1"/>
</dbReference>
<evidence type="ECO:0000259" key="3">
    <source>
        <dbReference type="SMART" id="SM00829"/>
    </source>
</evidence>
<dbReference type="Gene3D" id="3.90.180.10">
    <property type="entry name" value="Medium-chain alcohol dehydrogenases, catalytic domain"/>
    <property type="match status" value="1"/>
</dbReference>
<dbReference type="Proteomes" id="UP001140453">
    <property type="component" value="Unassembled WGS sequence"/>
</dbReference>
<dbReference type="InterPro" id="IPR036291">
    <property type="entry name" value="NAD(P)-bd_dom_sf"/>
</dbReference>
<dbReference type="SUPFAM" id="SSF50129">
    <property type="entry name" value="GroES-like"/>
    <property type="match status" value="1"/>
</dbReference>
<feature type="domain" description="Enoyl reductase (ER)" evidence="3">
    <location>
        <begin position="14"/>
        <end position="354"/>
    </location>
</feature>
<protein>
    <recommendedName>
        <fullName evidence="3">Enoyl reductase (ER) domain-containing protein</fullName>
    </recommendedName>
</protein>
<dbReference type="Pfam" id="PF00107">
    <property type="entry name" value="ADH_zinc_N"/>
    <property type="match status" value="1"/>
</dbReference>
<dbReference type="InterPro" id="IPR020843">
    <property type="entry name" value="ER"/>
</dbReference>
<gene>
    <name evidence="4" type="ORF">N0V93_001281</name>
</gene>
<dbReference type="PANTHER" id="PTHR45348">
    <property type="entry name" value="HYPOTHETICAL OXIDOREDUCTASE (EUROFUNG)"/>
    <property type="match status" value="1"/>
</dbReference>
<dbReference type="InterPro" id="IPR013149">
    <property type="entry name" value="ADH-like_C"/>
</dbReference>
<dbReference type="InterPro" id="IPR013154">
    <property type="entry name" value="ADH-like_N"/>
</dbReference>
<dbReference type="SUPFAM" id="SSF51735">
    <property type="entry name" value="NAD(P)-binding Rossmann-fold domains"/>
    <property type="match status" value="1"/>
</dbReference>
<dbReference type="InterPro" id="IPR047122">
    <property type="entry name" value="Trans-enoyl_RdTase-like"/>
</dbReference>
<reference evidence="4" key="1">
    <citation type="submission" date="2022-10" db="EMBL/GenBank/DDBJ databases">
        <title>Tapping the CABI collections for fungal endophytes: first genome assemblies for Collariella, Neodidymelliopsis, Ascochyta clinopodiicola, Didymella pomorum, Didymosphaeria variabile, Neocosmospora piperis and Neocucurbitaria cava.</title>
        <authorList>
            <person name="Hill R."/>
        </authorList>
    </citation>
    <scope>NUCLEOTIDE SEQUENCE</scope>
    <source>
        <strain evidence="4">IMI 355082</strain>
    </source>
</reference>
<evidence type="ECO:0000256" key="2">
    <source>
        <dbReference type="ARBA" id="ARBA00023002"/>
    </source>
</evidence>
<dbReference type="Gene3D" id="3.40.50.720">
    <property type="entry name" value="NAD(P)-binding Rossmann-like Domain"/>
    <property type="match status" value="1"/>
</dbReference>
<dbReference type="OrthoDB" id="48317at2759"/>
<dbReference type="Pfam" id="PF08240">
    <property type="entry name" value="ADH_N"/>
    <property type="match status" value="1"/>
</dbReference>
<dbReference type="InterPro" id="IPR011032">
    <property type="entry name" value="GroES-like_sf"/>
</dbReference>
<dbReference type="EMBL" id="JAPEVB010000001">
    <property type="protein sequence ID" value="KAJ4397057.1"/>
    <property type="molecule type" value="Genomic_DNA"/>
</dbReference>
<dbReference type="GO" id="GO:0016651">
    <property type="term" value="F:oxidoreductase activity, acting on NAD(P)H"/>
    <property type="evidence" value="ECO:0007669"/>
    <property type="project" value="InterPro"/>
</dbReference>
<name>A0A9W8Z1D7_9PEZI</name>
<keyword evidence="5" id="KW-1185">Reference proteome</keyword>
<dbReference type="SMART" id="SM00829">
    <property type="entry name" value="PKS_ER"/>
    <property type="match status" value="1"/>
</dbReference>
<evidence type="ECO:0000313" key="4">
    <source>
        <dbReference type="EMBL" id="KAJ4397057.1"/>
    </source>
</evidence>
<dbReference type="PANTHER" id="PTHR45348:SF2">
    <property type="entry name" value="ZINC-TYPE ALCOHOL DEHYDROGENASE-LIKE PROTEIN C2E1P3.01"/>
    <property type="match status" value="1"/>
</dbReference>
<evidence type="ECO:0000313" key="5">
    <source>
        <dbReference type="Proteomes" id="UP001140453"/>
    </source>
</evidence>
<proteinExistence type="inferred from homology"/>
<comment type="similarity">
    <text evidence="1">Belongs to the zinc-containing alcohol dehydrogenase family.</text>
</comment>
<evidence type="ECO:0000256" key="1">
    <source>
        <dbReference type="ARBA" id="ARBA00008072"/>
    </source>
</evidence>
<sequence>MKPVNYASYLPSAGAALEVATATLPDPSSLADDEIIIKNKAVAINPVDWKVRDSPPGNNRFGIKYPFILGEDVAGEVLHLGSGVKHLQTGDRVFAHALGLGAGDTAYGGFQLYVKLKAATVAKIPDSISYESAAVLPLSVSTAAAGLYMNATLALALPDVPTSSAPQSGSKGTLLLWGGSSSVGSSVVQLAVASGYSVVATASPANYAFVKSLGASFVLDYHNPDIVGILSALLRGGAGGPLVGAYDAIGSETTVRQCAAVVSSVGGLGKGRVASVGVAPDVKGVEVVRIGSTGIVSSEPAVAKRVWGEYLPVALEKGYLRPAPRESVVGTGLYYVQGALDLNKRGVSAAKIVVSL</sequence>
<dbReference type="AlphaFoldDB" id="A0A9W8Z1D7"/>
<organism evidence="4 5">
    <name type="scientific">Gnomoniopsis smithogilvyi</name>
    <dbReference type="NCBI Taxonomy" id="1191159"/>
    <lineage>
        <taxon>Eukaryota</taxon>
        <taxon>Fungi</taxon>
        <taxon>Dikarya</taxon>
        <taxon>Ascomycota</taxon>
        <taxon>Pezizomycotina</taxon>
        <taxon>Sordariomycetes</taxon>
        <taxon>Sordariomycetidae</taxon>
        <taxon>Diaporthales</taxon>
        <taxon>Gnomoniaceae</taxon>
        <taxon>Gnomoniopsis</taxon>
    </lineage>
</organism>